<dbReference type="EMBL" id="JBHGVX010000004">
    <property type="protein sequence ID" value="KAL1796165.1"/>
    <property type="molecule type" value="Genomic_DNA"/>
</dbReference>
<name>A0ABR3UIG8_9PLEO</name>
<proteinExistence type="predicted"/>
<accession>A0ABR3UIG8</accession>
<feature type="coiled-coil region" evidence="1">
    <location>
        <begin position="46"/>
        <end position="73"/>
    </location>
</feature>
<dbReference type="GeneID" id="96085027"/>
<evidence type="ECO:0000313" key="2">
    <source>
        <dbReference type="EMBL" id="KAL1796165.1"/>
    </source>
</evidence>
<comment type="caution">
    <text evidence="2">The sequence shown here is derived from an EMBL/GenBank/DDBJ whole genome shotgun (WGS) entry which is preliminary data.</text>
</comment>
<organism evidence="2 3">
    <name type="scientific">Alternaria dauci</name>
    <dbReference type="NCBI Taxonomy" id="48095"/>
    <lineage>
        <taxon>Eukaryota</taxon>
        <taxon>Fungi</taxon>
        <taxon>Dikarya</taxon>
        <taxon>Ascomycota</taxon>
        <taxon>Pezizomycotina</taxon>
        <taxon>Dothideomycetes</taxon>
        <taxon>Pleosporomycetidae</taxon>
        <taxon>Pleosporales</taxon>
        <taxon>Pleosporineae</taxon>
        <taxon>Pleosporaceae</taxon>
        <taxon>Alternaria</taxon>
        <taxon>Alternaria sect. Porri</taxon>
    </lineage>
</organism>
<keyword evidence="1" id="KW-0175">Coiled coil</keyword>
<gene>
    <name evidence="2" type="ORF">ACET3X_004705</name>
</gene>
<protein>
    <submittedName>
        <fullName evidence="2">Uncharacterized protein</fullName>
    </submittedName>
</protein>
<evidence type="ECO:0000256" key="1">
    <source>
        <dbReference type="SAM" id="Coils"/>
    </source>
</evidence>
<evidence type="ECO:0000313" key="3">
    <source>
        <dbReference type="Proteomes" id="UP001578633"/>
    </source>
</evidence>
<sequence length="241" mass="27365">MDAYALFQGIGEFTGQTLPVADPNVSTTPNTEISPKEHDVFSDVHKSREERLRELLKAERAMQERNKRQMNRSLGIELSRIYSEYLKQRAATEEPEETETTLQQYFVNARIRVHKKNSKQSSFRIESLDRYVAHILQGLEDDDSDAGDEESNTQNDVLLRSLFPIITRKMCEACCTEDSTVPSSVPVPTSLWWKDSRKIPDDCPICHKVLFHKGNSSSLLRFADCEISGPEDPAGTIGDKK</sequence>
<dbReference type="RefSeq" id="XP_069306749.1">
    <property type="nucleotide sequence ID" value="XM_069451029.1"/>
</dbReference>
<reference evidence="2 3" key="1">
    <citation type="submission" date="2024-09" db="EMBL/GenBank/DDBJ databases">
        <title>T2T genomes of carrot and Alternaria dauci and their utility for understanding host-pathogen interaction during carrot leaf blight disease.</title>
        <authorList>
            <person name="Liu W."/>
            <person name="Xu S."/>
            <person name="Ou C."/>
            <person name="Liu X."/>
            <person name="Zhuang F."/>
            <person name="Deng X.W."/>
        </authorList>
    </citation>
    <scope>NUCLEOTIDE SEQUENCE [LARGE SCALE GENOMIC DNA]</scope>
    <source>
        <strain evidence="2 3">A2016</strain>
    </source>
</reference>
<keyword evidence="3" id="KW-1185">Reference proteome</keyword>
<dbReference type="Proteomes" id="UP001578633">
    <property type="component" value="Chromosome 4"/>
</dbReference>